<accession>A0A654KHB7</accession>
<evidence type="ECO:0000259" key="4">
    <source>
        <dbReference type="PROSITE" id="PS50914"/>
    </source>
</evidence>
<dbReference type="InterPro" id="IPR052196">
    <property type="entry name" value="Bact_Kbp"/>
</dbReference>
<dbReference type="InterPro" id="IPR018392">
    <property type="entry name" value="LysM"/>
</dbReference>
<dbReference type="FunFam" id="3.10.350.10:FF:000001">
    <property type="entry name" value="Peptidoglycan-binding protein LysM"/>
    <property type="match status" value="1"/>
</dbReference>
<dbReference type="SMART" id="SM00257">
    <property type="entry name" value="LysM"/>
    <property type="match status" value="1"/>
</dbReference>
<feature type="domain" description="BON" evidence="4">
    <location>
        <begin position="20"/>
        <end position="87"/>
    </location>
</feature>
<proteinExistence type="predicted"/>
<dbReference type="CDD" id="cd00118">
    <property type="entry name" value="LysM"/>
    <property type="match status" value="1"/>
</dbReference>
<gene>
    <name evidence="6" type="ordered locus">TEQUI_0927</name>
</gene>
<dbReference type="PROSITE" id="PS50914">
    <property type="entry name" value="BON"/>
    <property type="match status" value="1"/>
</dbReference>
<comment type="subcellular location">
    <subcellularLocation>
        <location evidence="1">Cytoplasm</location>
    </subcellularLocation>
</comment>
<dbReference type="EMBL" id="CP002456">
    <property type="protein sequence ID" value="ADU91858.1"/>
    <property type="molecule type" value="Genomic_DNA"/>
</dbReference>
<evidence type="ECO:0000256" key="1">
    <source>
        <dbReference type="ARBA" id="ARBA00004496"/>
    </source>
</evidence>
<dbReference type="Pfam" id="PF04972">
    <property type="entry name" value="BON"/>
    <property type="match status" value="1"/>
</dbReference>
<name>A0A654KHB7_TAYEM</name>
<dbReference type="KEGG" id="teq:TEQUI_0927"/>
<evidence type="ECO:0000313" key="7">
    <source>
        <dbReference type="Proteomes" id="UP000007472"/>
    </source>
</evidence>
<dbReference type="Gene3D" id="3.30.1340.30">
    <property type="match status" value="1"/>
</dbReference>
<keyword evidence="2" id="KW-0963">Cytoplasm</keyword>
<feature type="domain" description="LysM" evidence="5">
    <location>
        <begin position="93"/>
        <end position="142"/>
    </location>
</feature>
<organism evidence="6 7">
    <name type="scientific">Taylorella equigenitalis (strain MCE9)</name>
    <dbReference type="NCBI Taxonomy" id="937774"/>
    <lineage>
        <taxon>Bacteria</taxon>
        <taxon>Pseudomonadati</taxon>
        <taxon>Pseudomonadota</taxon>
        <taxon>Betaproteobacteria</taxon>
        <taxon>Burkholderiales</taxon>
        <taxon>Alcaligenaceae</taxon>
        <taxon>Taylorella</taxon>
    </lineage>
</organism>
<dbReference type="PROSITE" id="PS51782">
    <property type="entry name" value="LYSM"/>
    <property type="match status" value="1"/>
</dbReference>
<evidence type="ECO:0000256" key="3">
    <source>
        <dbReference type="ARBA" id="ARBA00072219"/>
    </source>
</evidence>
<dbReference type="AlphaFoldDB" id="A0A654KHB7"/>
<dbReference type="Proteomes" id="UP000007472">
    <property type="component" value="Chromosome"/>
</dbReference>
<dbReference type="InterPro" id="IPR036779">
    <property type="entry name" value="LysM_dom_sf"/>
</dbReference>
<evidence type="ECO:0000259" key="5">
    <source>
        <dbReference type="PROSITE" id="PS51782"/>
    </source>
</evidence>
<dbReference type="GO" id="GO:0005737">
    <property type="term" value="C:cytoplasm"/>
    <property type="evidence" value="ECO:0007669"/>
    <property type="project" value="UniProtKB-SubCell"/>
</dbReference>
<evidence type="ECO:0000313" key="6">
    <source>
        <dbReference type="EMBL" id="ADU91858.1"/>
    </source>
</evidence>
<dbReference type="PANTHER" id="PTHR34700:SF8">
    <property type="entry name" value="POTASSIUM BINDING PROTEIN KBP"/>
    <property type="match status" value="1"/>
</dbReference>
<dbReference type="NCBIfam" id="NF008399">
    <property type="entry name" value="PRK11198.1"/>
    <property type="match status" value="1"/>
</dbReference>
<sequence length="147" mass="15823">MGIFNFIKEAGEELFGGDKAEAATPDQVKSQLAKHNFNTDGIDVKVEGDKIVLGGKADSQELAERMALALGNTKGIAQVESNLEVPAGQKESKMYTVKAGDTLSKISEEVYGDANKYNDIFEANKPMLSSADKIYPGQVLRIPENVA</sequence>
<dbReference type="Gene3D" id="3.10.350.10">
    <property type="entry name" value="LysM domain"/>
    <property type="match status" value="1"/>
</dbReference>
<protein>
    <recommendedName>
        <fullName evidence="3">Potassium binding protein Kbp</fullName>
    </recommendedName>
</protein>
<evidence type="ECO:0000256" key="2">
    <source>
        <dbReference type="ARBA" id="ARBA00022490"/>
    </source>
</evidence>
<reference evidence="6 7" key="1">
    <citation type="journal article" date="2011" name="J. Bacteriol.">
        <title>Genome sequence of Taylorella equigenitalis MCE9, the causative agent of contagious equine metritis.</title>
        <authorList>
            <person name="Hebert L."/>
            <person name="Moumen B."/>
            <person name="Duquesne F."/>
            <person name="Breuil M.F."/>
            <person name="Laugier C."/>
            <person name="Batto J.M."/>
            <person name="Renault P."/>
            <person name="Petry S."/>
        </authorList>
    </citation>
    <scope>NUCLEOTIDE SEQUENCE [LARGE SCALE GENOMIC DNA]</scope>
    <source>
        <strain evidence="6 7">MCE9</strain>
    </source>
</reference>
<dbReference type="SUPFAM" id="SSF54106">
    <property type="entry name" value="LysM domain"/>
    <property type="match status" value="1"/>
</dbReference>
<dbReference type="PANTHER" id="PTHR34700">
    <property type="entry name" value="POTASSIUM BINDING PROTEIN KBP"/>
    <property type="match status" value="1"/>
</dbReference>
<dbReference type="Pfam" id="PF01476">
    <property type="entry name" value="LysM"/>
    <property type="match status" value="1"/>
</dbReference>
<dbReference type="InterPro" id="IPR007055">
    <property type="entry name" value="BON_dom"/>
</dbReference>